<reference evidence="2 3" key="1">
    <citation type="submission" date="2024-01" db="EMBL/GenBank/DDBJ databases">
        <authorList>
            <person name="Allen C."/>
            <person name="Tagirdzhanova G."/>
        </authorList>
    </citation>
    <scope>NUCLEOTIDE SEQUENCE [LARGE SCALE GENOMIC DNA]</scope>
</reference>
<name>A0ABP0B726_9PEZI</name>
<protein>
    <submittedName>
        <fullName evidence="2">Uncharacterized protein</fullName>
    </submittedName>
</protein>
<feature type="region of interest" description="Disordered" evidence="1">
    <location>
        <begin position="862"/>
        <end position="883"/>
    </location>
</feature>
<keyword evidence="3" id="KW-1185">Reference proteome</keyword>
<organism evidence="2 3">
    <name type="scientific">Sporothrix curviconia</name>
    <dbReference type="NCBI Taxonomy" id="1260050"/>
    <lineage>
        <taxon>Eukaryota</taxon>
        <taxon>Fungi</taxon>
        <taxon>Dikarya</taxon>
        <taxon>Ascomycota</taxon>
        <taxon>Pezizomycotina</taxon>
        <taxon>Sordariomycetes</taxon>
        <taxon>Sordariomycetidae</taxon>
        <taxon>Ophiostomatales</taxon>
        <taxon>Ophiostomataceae</taxon>
        <taxon>Sporothrix</taxon>
    </lineage>
</organism>
<evidence type="ECO:0000313" key="3">
    <source>
        <dbReference type="Proteomes" id="UP001642405"/>
    </source>
</evidence>
<accession>A0ABP0B726</accession>
<evidence type="ECO:0000313" key="2">
    <source>
        <dbReference type="EMBL" id="CAK7215016.1"/>
    </source>
</evidence>
<evidence type="ECO:0000256" key="1">
    <source>
        <dbReference type="SAM" id="MobiDB-lite"/>
    </source>
</evidence>
<dbReference type="Proteomes" id="UP001642405">
    <property type="component" value="Unassembled WGS sequence"/>
</dbReference>
<gene>
    <name evidence="2" type="ORF">SCUCBS95973_002332</name>
</gene>
<comment type="caution">
    <text evidence="2">The sequence shown here is derived from an EMBL/GenBank/DDBJ whole genome shotgun (WGS) entry which is preliminary data.</text>
</comment>
<proteinExistence type="predicted"/>
<dbReference type="EMBL" id="CAWUHB010000009">
    <property type="protein sequence ID" value="CAK7215016.1"/>
    <property type="molecule type" value="Genomic_DNA"/>
</dbReference>
<sequence>MALQPYLTQADIKASMSDEDSDDSETYEYDPEITLRSIVKSKTINFSISSTYTNWAPREAFRELVQNWRDGIISSFGMQERDFRVTRQEHTSDRNTEIVYKAARANDPLGQEQWLGYIRYKGRDGEGTIDMVNCKAMLEPWHLDMGGTSKAHDEQQAGTHGEGLKVALLVLMRGQQNHSIRCRSGYRIHCRSGDSIRSRSGAFNWTFNFTTRGRLVARLHRMTDEAVARAVSQGERLVHRTLLPLVAEPDRDVQFVIGEARRGRDEHGLPTKRSGIKQAQFEAWTKAALFLYHDNAGNGGGGGNGALLPTLSGDLILAPALSGTIYLKGLLLSESTPARSASMTSLPLRYGYNFVSGRTNRDRMSVASGGEEARAIMAIWDEAMDHNQDFVARMSDMLNSTNEPAYADIAGAKTYMPRRSAVRLLHYLLHSDPLDPKWYYTAEEKSKNPRLMHVIQSLGCTGVQLTATYWYILRKYDLVHTAEDEELRRFTAAAEATIPDTAFATSLQRLLHACFRACPQTDGISLQFVEAQQLDLQLSYSEDECLFRINDRWLSAEGARAELDLVGMQSGADILYLAVKSLFADALEQLPLELFTVQDDGEHSQTQRTPERWRKLAISLAEQRLLNYLMVEKMSVEPVPGRPALRVTWPVDSHRDDDTEIEIQCHLASRCGHLRDAVHTRKDVANMPCLSGMSNGSTNKDANDENTSCCSTRNPARNGTYIEGALKYGVEYFFLVSLVPTDPGALVHVSGNHRCSLPPRVLPSVAGRSPGPVHIALLDTADTANTANNDGDDYPMPFLENSLSPLPTVTGVQSSSAGPLGEPLGQVNIVNVDRWHPLLLGGRAVPDVVVATMKKGIVNVTSKDKPAATPPTLKRQRTEIVDE</sequence>